<sequence>MSFFKNNTKRIPTEVKLLTDIQNALADAPTTEEKP</sequence>
<evidence type="ECO:0000313" key="1">
    <source>
        <dbReference type="EMBL" id="PRO95082.1"/>
    </source>
</evidence>
<dbReference type="Proteomes" id="UP000238378">
    <property type="component" value="Unassembled WGS sequence"/>
</dbReference>
<evidence type="ECO:0000313" key="3">
    <source>
        <dbReference type="Proteomes" id="UP000238378"/>
    </source>
</evidence>
<keyword evidence="3" id="KW-1185">Reference proteome</keyword>
<dbReference type="EMBL" id="PVOB01000024">
    <property type="protein sequence ID" value="PRO96003.1"/>
    <property type="molecule type" value="Genomic_DNA"/>
</dbReference>
<comment type="caution">
    <text evidence="1">The sequence shown here is derived from an EMBL/GenBank/DDBJ whole genome shotgun (WGS) entry which is preliminary data.</text>
</comment>
<accession>A0ABX5D3H4</accession>
<evidence type="ECO:0000313" key="2">
    <source>
        <dbReference type="EMBL" id="PRO96003.1"/>
    </source>
</evidence>
<organism evidence="1 3">
    <name type="scientific">Lactiplantibacillus pentosus</name>
    <name type="common">Lactobacillus pentosus</name>
    <dbReference type="NCBI Taxonomy" id="1589"/>
    <lineage>
        <taxon>Bacteria</taxon>
        <taxon>Bacillati</taxon>
        <taxon>Bacillota</taxon>
        <taxon>Bacilli</taxon>
        <taxon>Lactobacillales</taxon>
        <taxon>Lactobacillaceae</taxon>
        <taxon>Lactiplantibacillus</taxon>
    </lineage>
</organism>
<feature type="non-terminal residue" evidence="1">
    <location>
        <position position="35"/>
    </location>
</feature>
<reference evidence="1 3" key="1">
    <citation type="submission" date="2018-03" db="EMBL/GenBank/DDBJ databases">
        <title>Draft Genome Sequences of six Lactobacillus pentosus Strains Isolated from Brines of Traditionally Fermented Spanish-Style Green Table Olives.</title>
        <authorList>
            <person name="Calero-Delgado B."/>
            <person name="Martin-Platero A.M."/>
            <person name="Perez-Pulido A.J."/>
            <person name="Benitez-Cabello A."/>
            <person name="Casimiro-Soriguer C.S."/>
            <person name="Martinez-Bueno M."/>
            <person name="Arroyo-Lopez F.N."/>
            <person name="Rodriguez-Gomez F."/>
            <person name="Bautista-Gallego J."/>
            <person name="Garrido-Fernandez A."/>
            <person name="Jimenez-Diaz R."/>
        </authorList>
    </citation>
    <scope>NUCLEOTIDE SEQUENCE [LARGE SCALE GENOMIC DNA]</scope>
    <source>
        <strain evidence="1 3">IG2</strain>
    </source>
</reference>
<proteinExistence type="predicted"/>
<protein>
    <submittedName>
        <fullName evidence="1">Lactococcin immunity protein</fullName>
    </submittedName>
</protein>
<gene>
    <name evidence="2" type="ORF">C6Y08_01650</name>
    <name evidence="1" type="ORF">C6Y08_06540</name>
</gene>
<dbReference type="EMBL" id="PVOB01000091">
    <property type="protein sequence ID" value="PRO95082.1"/>
    <property type="molecule type" value="Genomic_DNA"/>
</dbReference>
<name>A0ABX5D3H4_LACPE</name>